<dbReference type="Pfam" id="PF00378">
    <property type="entry name" value="ECH_1"/>
    <property type="match status" value="1"/>
</dbReference>
<evidence type="ECO:0000313" key="2">
    <source>
        <dbReference type="EMBL" id="QOT73357.1"/>
    </source>
</evidence>
<proteinExistence type="predicted"/>
<evidence type="ECO:0000313" key="4">
    <source>
        <dbReference type="Proteomes" id="UP000628109"/>
    </source>
</evidence>
<dbReference type="RefSeq" id="WP_025552201.1">
    <property type="nucleotide sequence ID" value="NZ_BATN01000179.1"/>
</dbReference>
<dbReference type="SUPFAM" id="SSF52096">
    <property type="entry name" value="ClpP/crotonase"/>
    <property type="match status" value="1"/>
</dbReference>
<dbReference type="InterPro" id="IPR029045">
    <property type="entry name" value="ClpP/crotonase-like_dom_sf"/>
</dbReference>
<dbReference type="EMBL" id="BMDU01000004">
    <property type="protein sequence ID" value="GFZ92187.1"/>
    <property type="molecule type" value="Genomic_DNA"/>
</dbReference>
<dbReference type="AlphaFoldDB" id="A0A4Q4IX90"/>
<accession>A0A4Q4IX90</accession>
<dbReference type="Proteomes" id="UP000628109">
    <property type="component" value="Unassembled WGS sequence"/>
</dbReference>
<dbReference type="Gene3D" id="3.90.226.10">
    <property type="entry name" value="2-enoyl-CoA Hydratase, Chain A, domain 1"/>
    <property type="match status" value="1"/>
</dbReference>
<dbReference type="KEGG" id="sbar:H5V43_19175"/>
<keyword evidence="4" id="KW-1185">Reference proteome</keyword>
<sequence>MGEAFDNIIMTQDDGIVELRIHHRGGPAKWALWGGLHRELGIAFAQVAADPDARVLLITGTGDSFCAEFDMDCDMPQMGAATWDVIFREGRALLNNLLAIEIPVLAAVNGPAFIHAEIALLADVVLAAEETVFADRPHALAGVVPGDGVHSIWPMLLGPNRGRYFLMTGQEIGAAEALSLGLVGEVLSPEALMPRAWELARTIAARPAIANRYTRMLLTREIKGRLAAELDQGLAMEGMAILAGMQGQAR</sequence>
<reference evidence="1" key="1">
    <citation type="journal article" date="2014" name="Int. J. Syst. Evol. Microbiol.">
        <title>Complete genome of a new Firmicutes species belonging to the dominant human colonic microbiota ('Ruminococcus bicirculans') reveals two chromosomes and a selective capacity to utilize plant glucans.</title>
        <authorList>
            <consortium name="NISC Comparative Sequencing Program"/>
            <person name="Wegmann U."/>
            <person name="Louis P."/>
            <person name="Goesmann A."/>
            <person name="Henrissat B."/>
            <person name="Duncan S.H."/>
            <person name="Flint H.J."/>
        </authorList>
    </citation>
    <scope>NUCLEOTIDE SEQUENCE</scope>
    <source>
        <strain evidence="1">CCM 7327</strain>
    </source>
</reference>
<reference evidence="1" key="5">
    <citation type="submission" date="2024-05" db="EMBL/GenBank/DDBJ databases">
        <authorList>
            <person name="Sun Q."/>
            <person name="Sedlacek I."/>
        </authorList>
    </citation>
    <scope>NUCLEOTIDE SEQUENCE</scope>
    <source>
        <strain evidence="1">CCM 7327</strain>
    </source>
</reference>
<dbReference type="PANTHER" id="PTHR43459">
    <property type="entry name" value="ENOYL-COA HYDRATASE"/>
    <property type="match status" value="1"/>
</dbReference>
<dbReference type="PANTHER" id="PTHR43459:SF1">
    <property type="entry name" value="EG:BACN32G11.4 PROTEIN"/>
    <property type="match status" value="1"/>
</dbReference>
<dbReference type="EMBL" id="CP060036">
    <property type="protein sequence ID" value="QOT73357.1"/>
    <property type="molecule type" value="Genomic_DNA"/>
</dbReference>
<evidence type="ECO:0000313" key="1">
    <source>
        <dbReference type="EMBL" id="GFZ92187.1"/>
    </source>
</evidence>
<reference evidence="2" key="4">
    <citation type="journal article" date="2021" name="Microbiol. Resour. Announc.">
        <title>Complete Genome Sequence of Sphingobium barthaii KK22, a High-Molecular-Weight Polycyclic Aromatic Hydrocarbon-Degrading Soil Bacterium.</title>
        <authorList>
            <person name="Mori J.F."/>
            <person name="Kanaly R.A."/>
        </authorList>
    </citation>
    <scope>NUCLEOTIDE SEQUENCE</scope>
    <source>
        <strain evidence="2">KK22</strain>
    </source>
</reference>
<name>A0A4Q4IX90_SPHSA</name>
<organism evidence="2 3">
    <name type="scientific">Sphingobium fuliginis (strain ATCC 27551)</name>
    <dbReference type="NCBI Taxonomy" id="336203"/>
    <lineage>
        <taxon>Bacteria</taxon>
        <taxon>Pseudomonadati</taxon>
        <taxon>Pseudomonadota</taxon>
        <taxon>Alphaproteobacteria</taxon>
        <taxon>Sphingomonadales</taxon>
        <taxon>Sphingomonadaceae</taxon>
        <taxon>Sphingobium</taxon>
    </lineage>
</organism>
<gene>
    <name evidence="1" type="ORF">GCM10019071_22960</name>
    <name evidence="2" type="ORF">H5V43_19175</name>
</gene>
<evidence type="ECO:0000313" key="3">
    <source>
        <dbReference type="Proteomes" id="UP000593663"/>
    </source>
</evidence>
<dbReference type="GO" id="GO:0016853">
    <property type="term" value="F:isomerase activity"/>
    <property type="evidence" value="ECO:0007669"/>
    <property type="project" value="UniProtKB-KW"/>
</dbReference>
<dbReference type="Proteomes" id="UP000593663">
    <property type="component" value="Chromosome 2"/>
</dbReference>
<dbReference type="CDD" id="cd06558">
    <property type="entry name" value="crotonase-like"/>
    <property type="match status" value="1"/>
</dbReference>
<dbReference type="InterPro" id="IPR001753">
    <property type="entry name" value="Enoyl-CoA_hydra/iso"/>
</dbReference>
<protein>
    <submittedName>
        <fullName evidence="1">Crotonase</fullName>
    </submittedName>
    <submittedName>
        <fullName evidence="2">Enoyl-CoA hydratase/isomerase family protein</fullName>
    </submittedName>
</protein>
<keyword evidence="2" id="KW-0413">Isomerase</keyword>
<reference evidence="4" key="2">
    <citation type="journal article" date="2019" name="Int. J. Syst. Evol. Microbiol.">
        <title>The Global Catalogue of Microorganisms (GCM) 10K type strain sequencing project: providing services to taxonomists for standard genome sequencing and annotation.</title>
        <authorList>
            <consortium name="The Broad Institute Genomics Platform"/>
            <consortium name="The Broad Institute Genome Sequencing Center for Infectious Disease"/>
            <person name="Wu L."/>
            <person name="Ma J."/>
        </authorList>
    </citation>
    <scope>NUCLEOTIDE SEQUENCE [LARGE SCALE GENOMIC DNA]</scope>
    <source>
        <strain evidence="4">CCM 7327</strain>
    </source>
</reference>
<reference evidence="3" key="3">
    <citation type="submission" date="2020-08" db="EMBL/GenBank/DDBJ databases">
        <title>Complete genome sequence of Sphingobium barthaii strain KK22, a high-molecular-weight polycyclic aromatic hydrocarbon-degrading soil bacterium.</title>
        <authorList>
            <person name="Mori J.F."/>
            <person name="Kanaly R.A."/>
        </authorList>
    </citation>
    <scope>NUCLEOTIDE SEQUENCE [LARGE SCALE GENOMIC DNA]</scope>
    <source>
        <strain evidence="3">KK22</strain>
    </source>
</reference>